<organism evidence="2">
    <name type="scientific">Arundo donax</name>
    <name type="common">Giant reed</name>
    <name type="synonym">Donax arundinaceus</name>
    <dbReference type="NCBI Taxonomy" id="35708"/>
    <lineage>
        <taxon>Eukaryota</taxon>
        <taxon>Viridiplantae</taxon>
        <taxon>Streptophyta</taxon>
        <taxon>Embryophyta</taxon>
        <taxon>Tracheophyta</taxon>
        <taxon>Spermatophyta</taxon>
        <taxon>Magnoliopsida</taxon>
        <taxon>Liliopsida</taxon>
        <taxon>Poales</taxon>
        <taxon>Poaceae</taxon>
        <taxon>PACMAD clade</taxon>
        <taxon>Arundinoideae</taxon>
        <taxon>Arundineae</taxon>
        <taxon>Arundo</taxon>
    </lineage>
</organism>
<evidence type="ECO:0008006" key="3">
    <source>
        <dbReference type="Google" id="ProtNLM"/>
    </source>
</evidence>
<dbReference type="EMBL" id="GBRH01172824">
    <property type="protein sequence ID" value="JAE25072.1"/>
    <property type="molecule type" value="Transcribed_RNA"/>
</dbReference>
<reference evidence="2" key="1">
    <citation type="submission" date="2014-09" db="EMBL/GenBank/DDBJ databases">
        <authorList>
            <person name="Magalhaes I.L.F."/>
            <person name="Oliveira U."/>
            <person name="Santos F.R."/>
            <person name="Vidigal T.H.D.A."/>
            <person name="Brescovit A.D."/>
            <person name="Santos A.J."/>
        </authorList>
    </citation>
    <scope>NUCLEOTIDE SEQUENCE</scope>
    <source>
        <tissue evidence="2">Shoot tissue taken approximately 20 cm above the soil surface</tissue>
    </source>
</reference>
<proteinExistence type="predicted"/>
<keyword evidence="1" id="KW-0472">Membrane</keyword>
<evidence type="ECO:0000313" key="2">
    <source>
        <dbReference type="EMBL" id="JAE25072.1"/>
    </source>
</evidence>
<reference evidence="2" key="2">
    <citation type="journal article" date="2015" name="Data Brief">
        <title>Shoot transcriptome of the giant reed, Arundo donax.</title>
        <authorList>
            <person name="Barrero R.A."/>
            <person name="Guerrero F.D."/>
            <person name="Moolhuijzen P."/>
            <person name="Goolsby J.A."/>
            <person name="Tidwell J."/>
            <person name="Bellgard S.E."/>
            <person name="Bellgard M.I."/>
        </authorList>
    </citation>
    <scope>NUCLEOTIDE SEQUENCE</scope>
    <source>
        <tissue evidence="2">Shoot tissue taken approximately 20 cm above the soil surface</tissue>
    </source>
</reference>
<sequence>MAQQQPTLATGSSILDTVPLFVVVLLAAHVLALVYWMYKLASDKQPPRRKTQ</sequence>
<dbReference type="PANTHER" id="PTHR35755">
    <property type="entry name" value="PROTEIN, PUTATIVE-RELATED"/>
    <property type="match status" value="1"/>
</dbReference>
<keyword evidence="1" id="KW-1133">Transmembrane helix</keyword>
<keyword evidence="1" id="KW-0812">Transmembrane</keyword>
<dbReference type="PANTHER" id="PTHR35755:SF1">
    <property type="entry name" value="TRANSMEMBRANE PROTEIN"/>
    <property type="match status" value="1"/>
</dbReference>
<protein>
    <recommendedName>
        <fullName evidence="3">Transmembrane protein</fullName>
    </recommendedName>
</protein>
<name>A0A0A9GKR4_ARUDO</name>
<evidence type="ECO:0000256" key="1">
    <source>
        <dbReference type="SAM" id="Phobius"/>
    </source>
</evidence>
<dbReference type="AlphaFoldDB" id="A0A0A9GKR4"/>
<feature type="transmembrane region" description="Helical" evidence="1">
    <location>
        <begin position="20"/>
        <end position="38"/>
    </location>
</feature>
<accession>A0A0A9GKR4</accession>